<comment type="caution">
    <text evidence="1">The sequence shown here is derived from an EMBL/GenBank/DDBJ whole genome shotgun (WGS) entry which is preliminary data.</text>
</comment>
<dbReference type="EMBL" id="JAHYIQ010000026">
    <property type="protein sequence ID" value="KAK1121417.1"/>
    <property type="molecule type" value="Genomic_DNA"/>
</dbReference>
<name>A0AA40KIC6_9HYME</name>
<keyword evidence="2" id="KW-1185">Reference proteome</keyword>
<gene>
    <name evidence="1" type="ORF">K0M31_010219</name>
</gene>
<dbReference type="AlphaFoldDB" id="A0AA40KIC6"/>
<accession>A0AA40KIC6</accession>
<proteinExistence type="predicted"/>
<evidence type="ECO:0000313" key="1">
    <source>
        <dbReference type="EMBL" id="KAK1121417.1"/>
    </source>
</evidence>
<protein>
    <submittedName>
        <fullName evidence="1">Uncharacterized protein</fullName>
    </submittedName>
</protein>
<reference evidence="1" key="1">
    <citation type="submission" date="2021-10" db="EMBL/GenBank/DDBJ databases">
        <title>Melipona bicolor Genome sequencing and assembly.</title>
        <authorList>
            <person name="Araujo N.S."/>
            <person name="Arias M.C."/>
        </authorList>
    </citation>
    <scope>NUCLEOTIDE SEQUENCE</scope>
    <source>
        <strain evidence="1">USP_2M_L1-L4_2017</strain>
        <tissue evidence="1">Whole body</tissue>
    </source>
</reference>
<dbReference type="Proteomes" id="UP001177670">
    <property type="component" value="Unassembled WGS sequence"/>
</dbReference>
<sequence length="98" mass="10241">MSTIPLQGNESVVPEGWPLTLGRRGLVLQLGELEASALRLGECYLCIRSSAAVATTSGSGEVAAGETDERNTVEVSHVCVVGSFSFQPARGSDFRGIS</sequence>
<organism evidence="1 2">
    <name type="scientific">Melipona bicolor</name>
    <dbReference type="NCBI Taxonomy" id="60889"/>
    <lineage>
        <taxon>Eukaryota</taxon>
        <taxon>Metazoa</taxon>
        <taxon>Ecdysozoa</taxon>
        <taxon>Arthropoda</taxon>
        <taxon>Hexapoda</taxon>
        <taxon>Insecta</taxon>
        <taxon>Pterygota</taxon>
        <taxon>Neoptera</taxon>
        <taxon>Endopterygota</taxon>
        <taxon>Hymenoptera</taxon>
        <taxon>Apocrita</taxon>
        <taxon>Aculeata</taxon>
        <taxon>Apoidea</taxon>
        <taxon>Anthophila</taxon>
        <taxon>Apidae</taxon>
        <taxon>Melipona</taxon>
    </lineage>
</organism>
<evidence type="ECO:0000313" key="2">
    <source>
        <dbReference type="Proteomes" id="UP001177670"/>
    </source>
</evidence>